<dbReference type="Proteomes" id="UP000316560">
    <property type="component" value="Unassembled WGS sequence"/>
</dbReference>
<comment type="caution">
    <text evidence="1">The sequence shown here is derived from an EMBL/GenBank/DDBJ whole genome shotgun (WGS) entry which is preliminary data.</text>
</comment>
<dbReference type="EMBL" id="VFRA01000001">
    <property type="protein sequence ID" value="TQO20625.1"/>
    <property type="molecule type" value="Genomic_DNA"/>
</dbReference>
<reference evidence="1 2" key="1">
    <citation type="submission" date="2019-06" db="EMBL/GenBank/DDBJ databases">
        <title>Sequencing the genomes of 1000 actinobacteria strains.</title>
        <authorList>
            <person name="Klenk H.-P."/>
        </authorList>
    </citation>
    <scope>NUCLEOTIDE SEQUENCE [LARGE SCALE GENOMIC DNA]</scope>
    <source>
        <strain evidence="1 2">DSM 21947</strain>
    </source>
</reference>
<gene>
    <name evidence="1" type="ORF">FB472_2264</name>
</gene>
<dbReference type="RefSeq" id="WP_141990917.1">
    <property type="nucleotide sequence ID" value="NZ_VFRA01000001.1"/>
</dbReference>
<dbReference type="AlphaFoldDB" id="A0A8H2K5R6"/>
<organism evidence="1 2">
    <name type="scientific">Rhodoglobus vestalii</name>
    <dbReference type="NCBI Taxonomy" id="193384"/>
    <lineage>
        <taxon>Bacteria</taxon>
        <taxon>Bacillati</taxon>
        <taxon>Actinomycetota</taxon>
        <taxon>Actinomycetes</taxon>
        <taxon>Micrococcales</taxon>
        <taxon>Microbacteriaceae</taxon>
        <taxon>Rhodoglobus</taxon>
    </lineage>
</organism>
<accession>A0A8H2K5R6</accession>
<evidence type="ECO:0000313" key="2">
    <source>
        <dbReference type="Proteomes" id="UP000316560"/>
    </source>
</evidence>
<proteinExistence type="predicted"/>
<keyword evidence="2" id="KW-1185">Reference proteome</keyword>
<sequence>MTKTTKTTAQDYSDAQLTQLADAFESAWPGAADQPAQMIDGFCAGVQPRLAQCGVLVAIAFEDEGFHNVFEMVAGNRSQTECAWNLGIMPCAFANYIINR</sequence>
<protein>
    <submittedName>
        <fullName evidence="1">Uncharacterized protein</fullName>
    </submittedName>
</protein>
<name>A0A8H2K5R6_9MICO</name>
<evidence type="ECO:0000313" key="1">
    <source>
        <dbReference type="EMBL" id="TQO20625.1"/>
    </source>
</evidence>